<protein>
    <submittedName>
        <fullName evidence="1">DUF1737 domain-containing protein</fullName>
    </submittedName>
</protein>
<proteinExistence type="predicted"/>
<sequence>MLYQVVSSAKIEDLEEKVNALLKDGWRVQGGFCRSSGNNYQAMVKE</sequence>
<dbReference type="RefSeq" id="WP_115470535.1">
    <property type="nucleotide sequence ID" value="NZ_BJEC01000002.1"/>
</dbReference>
<dbReference type="EMBL" id="QRAY01000003">
    <property type="protein sequence ID" value="RDS60132.1"/>
    <property type="molecule type" value="Genomic_DNA"/>
</dbReference>
<reference evidence="1 2" key="1">
    <citation type="submission" date="2018-07" db="EMBL/GenBank/DDBJ databases">
        <title>Genome-based reclassification of Weissella jogaejeotgali as Weissella thailandensis.</title>
        <authorList>
            <person name="Chun J."/>
            <person name="Kim B.-Y."/>
            <person name="Kwak M.-J."/>
        </authorList>
    </citation>
    <scope>NUCLEOTIDE SEQUENCE [LARGE SCALE GENOMIC DNA]</scope>
    <source>
        <strain evidence="1 2">KCTC 3751</strain>
    </source>
</reference>
<comment type="caution">
    <text evidence="1">The sequence shown here is derived from an EMBL/GenBank/DDBJ whole genome shotgun (WGS) entry which is preliminary data.</text>
</comment>
<keyword evidence="2" id="KW-1185">Reference proteome</keyword>
<organism evidence="1 2">
    <name type="scientific">Weissella thailandensis</name>
    <dbReference type="NCBI Taxonomy" id="89061"/>
    <lineage>
        <taxon>Bacteria</taxon>
        <taxon>Bacillati</taxon>
        <taxon>Bacillota</taxon>
        <taxon>Bacilli</taxon>
        <taxon>Lactobacillales</taxon>
        <taxon>Lactobacillaceae</taxon>
        <taxon>Weissella</taxon>
    </lineage>
</organism>
<accession>A0ABX9I6D6</accession>
<gene>
    <name evidence="1" type="ORF">DWV05_02465</name>
</gene>
<name>A0ABX9I6D6_9LACO</name>
<dbReference type="Proteomes" id="UP000254492">
    <property type="component" value="Unassembled WGS sequence"/>
</dbReference>
<evidence type="ECO:0000313" key="2">
    <source>
        <dbReference type="Proteomes" id="UP000254492"/>
    </source>
</evidence>
<evidence type="ECO:0000313" key="1">
    <source>
        <dbReference type="EMBL" id="RDS60132.1"/>
    </source>
</evidence>